<dbReference type="InterPro" id="IPR036291">
    <property type="entry name" value="NAD(P)-bd_dom_sf"/>
</dbReference>
<name>J0N8M2_9ACTO</name>
<dbReference type="AlphaFoldDB" id="J0N8M2"/>
<comment type="caution">
    <text evidence="1">The sequence shown here is derived from an EMBL/GenBank/DDBJ whole genome shotgun (WGS) entry which is preliminary data.</text>
</comment>
<accession>J0N8M2</accession>
<organism evidence="1 2">
    <name type="scientific">Actinomyces massiliensis F0489</name>
    <dbReference type="NCBI Taxonomy" id="1125718"/>
    <lineage>
        <taxon>Bacteria</taxon>
        <taxon>Bacillati</taxon>
        <taxon>Actinomycetota</taxon>
        <taxon>Actinomycetes</taxon>
        <taxon>Actinomycetales</taxon>
        <taxon>Actinomycetaceae</taxon>
        <taxon>Actinomyces</taxon>
    </lineage>
</organism>
<keyword evidence="2" id="KW-1185">Reference proteome</keyword>
<dbReference type="EMBL" id="AKFT01000128">
    <property type="protein sequence ID" value="EJF43269.1"/>
    <property type="molecule type" value="Genomic_DNA"/>
</dbReference>
<evidence type="ECO:0000313" key="2">
    <source>
        <dbReference type="Proteomes" id="UP000002941"/>
    </source>
</evidence>
<reference evidence="1 2" key="1">
    <citation type="submission" date="2012-05" db="EMBL/GenBank/DDBJ databases">
        <authorList>
            <person name="Harkins D.M."/>
            <person name="Madupu R."/>
            <person name="Durkin A.S."/>
            <person name="Torralba M."/>
            <person name="Methe B."/>
            <person name="Sutton G.G."/>
            <person name="Nelson K.E."/>
        </authorList>
    </citation>
    <scope>NUCLEOTIDE SEQUENCE [LARGE SCALE GENOMIC DNA]</scope>
    <source>
        <strain evidence="1 2">F0489</strain>
    </source>
</reference>
<proteinExistence type="predicted"/>
<dbReference type="Proteomes" id="UP000002941">
    <property type="component" value="Unassembled WGS sequence"/>
</dbReference>
<dbReference type="PANTHER" id="PTHR43781">
    <property type="entry name" value="SACCHAROPINE DEHYDROGENASE"/>
    <property type="match status" value="1"/>
</dbReference>
<sequence length="358" mass="38300">MIGSHGAVGGLVVELLRQAGCEVACGNRTRRSPEERTAIIDARRPETIREFAQGHEVVVNCAGPSYLIGDAVAAALPAGVIYVDPFGGNAFDGDAGQQARIINVGCTPGLSGLLTRHLAGLLDDCESVMVCCGGREKGGVAGFADIILSTRAGYGHPNRMIIDGELADHEASRWEAEDTDAFPDDAEVLRSVFVTDELRMVARDCRIRRLNGLLVIPDRDSLHLLLKAMTHGDLDDHQELMQLFAEIDAAKSHLDSGRDHWFILQVAARGTVDGRPVRTSISVRADNSSILTAILIVQAVLLALEAGCAPGVQWGHEFLRVPAVLDALGMSGIEVRETPPTSVSAIPDWAEEDDSGFI</sequence>
<dbReference type="SUPFAM" id="SSF51735">
    <property type="entry name" value="NAD(P)-binding Rossmann-fold domains"/>
    <property type="match status" value="1"/>
</dbReference>
<evidence type="ECO:0000313" key="1">
    <source>
        <dbReference type="EMBL" id="EJF43269.1"/>
    </source>
</evidence>
<dbReference type="Gene3D" id="3.40.50.720">
    <property type="entry name" value="NAD(P)-binding Rossmann-like Domain"/>
    <property type="match status" value="1"/>
</dbReference>
<dbReference type="PATRIC" id="fig|1125718.3.peg.1684"/>
<gene>
    <name evidence="1" type="ORF">HMPREF1318_1867</name>
</gene>
<protein>
    <submittedName>
        <fullName evidence="1">Saccharopine dehydrogenase domain protein</fullName>
    </submittedName>
</protein>
<dbReference type="PANTHER" id="PTHR43781:SF1">
    <property type="entry name" value="SACCHAROPINE DEHYDROGENASE"/>
    <property type="match status" value="1"/>
</dbReference>
<dbReference type="eggNOG" id="COG1748">
    <property type="taxonomic scope" value="Bacteria"/>
</dbReference>